<dbReference type="Proteomes" id="UP001626603">
    <property type="component" value="Chromosome"/>
</dbReference>
<dbReference type="InterPro" id="IPR016466">
    <property type="entry name" value="Methan_mark_3"/>
</dbReference>
<comment type="similarity">
    <text evidence="1">Belongs to the UPF0288 family.</text>
</comment>
<evidence type="ECO:0000256" key="1">
    <source>
        <dbReference type="HAMAP-Rule" id="MF_01089"/>
    </source>
</evidence>
<sequence>MKIDLDGKAVEMPSGSRLGDLLPGRDVRCSVAVIRPMIAEEGSAEVQEVRFVTTAGDMVVEVADPAVVSRIFVSGLAEQLRLHWQDRHAAAFGPFASDVRPAREPGRYERGDVILGCGGYDPARSYLIFSRMSHTADYGAPANGGVIGRVVTGRGLLDRIGEGDRVTGVERVLRRADRSHAIVTRDAAFPLEDGMQVVSYVEAEVQGFGKDGIDTRTARSVEHFLLSVKKGNFPVDRSSSTHIADTHLVPTKVPEEFSGPRLEGTVTIRTAGKSSGAIYIYTQGVSASPVHTVVGRVVHGIELARFAGKGDLLALRADPEQFDLVGLSLEEAGEAAARRGIALTADSTEGDRVVVGQTPETTLEVLAGGAVRVATKPADHVISITLDGAAAPRSVTIFREVTGLKHHAVGKMPLVFIFEDVFLFKPKIGKGVAIIPENTPTGEVPALTLAMTNDSRRGVGMVGIRMTPNAEFGPTAEPLTGTNVIGKVLDAGNLAGMREGATVYVREVE</sequence>
<reference evidence="3 4" key="1">
    <citation type="submission" date="2023-10" db="EMBL/GenBank/DDBJ databases">
        <title>The complete genome sequence of Methanoculleus palmolei DSM 4273.</title>
        <authorList>
            <person name="Lai S.-J."/>
            <person name="You Y.-T."/>
            <person name="Chen S.-C."/>
        </authorList>
    </citation>
    <scope>NUCLEOTIDE SEQUENCE [LARGE SCALE GENOMIC DNA]</scope>
    <source>
        <strain evidence="3 4">DSM 4273</strain>
    </source>
</reference>
<organism evidence="3 4">
    <name type="scientific">Methanoculleus palmolei</name>
    <dbReference type="NCBI Taxonomy" id="72612"/>
    <lineage>
        <taxon>Archaea</taxon>
        <taxon>Methanobacteriati</taxon>
        <taxon>Methanobacteriota</taxon>
        <taxon>Stenosarchaea group</taxon>
        <taxon>Methanomicrobia</taxon>
        <taxon>Methanomicrobiales</taxon>
        <taxon>Methanomicrobiaceae</taxon>
        <taxon>Methanoculleus</taxon>
    </lineage>
</organism>
<evidence type="ECO:0000313" key="3">
    <source>
        <dbReference type="EMBL" id="WOX55979.1"/>
    </source>
</evidence>
<dbReference type="InterPro" id="IPR058492">
    <property type="entry name" value="DUF8179"/>
</dbReference>
<keyword evidence="4" id="KW-1185">Reference proteome</keyword>
<dbReference type="HAMAP" id="MF_01089">
    <property type="entry name" value="UPF0288"/>
    <property type="match status" value="1"/>
</dbReference>
<name>A0ABD8A8Z3_9EURY</name>
<dbReference type="NCBIfam" id="TIGR03268">
    <property type="entry name" value="methan_mark_3"/>
    <property type="match status" value="1"/>
</dbReference>
<accession>A0ABD8A8Z3</accession>
<dbReference type="Pfam" id="PF26548">
    <property type="entry name" value="DUF8179"/>
    <property type="match status" value="1"/>
</dbReference>
<gene>
    <name evidence="3" type="ORF">R6Y95_01255</name>
</gene>
<evidence type="ECO:0000313" key="4">
    <source>
        <dbReference type="Proteomes" id="UP001626603"/>
    </source>
</evidence>
<protein>
    <recommendedName>
        <fullName evidence="1">UPF0288 protein R6Y95_01255</fullName>
    </recommendedName>
</protein>
<dbReference type="AlphaFoldDB" id="A0ABD8A8Z3"/>
<dbReference type="PIRSF" id="PIRSF005852">
    <property type="entry name" value="UCP005852"/>
    <property type="match status" value="1"/>
</dbReference>
<evidence type="ECO:0000259" key="2">
    <source>
        <dbReference type="Pfam" id="PF26548"/>
    </source>
</evidence>
<proteinExistence type="inferred from homology"/>
<dbReference type="EMBL" id="CP137641">
    <property type="protein sequence ID" value="WOX55979.1"/>
    <property type="molecule type" value="Genomic_DNA"/>
</dbReference>
<feature type="domain" description="Putative peptidyl-prolyl cis-trans isomerase" evidence="2">
    <location>
        <begin position="382"/>
        <end position="508"/>
    </location>
</feature>